<organism evidence="8 10">
    <name type="scientific">Actinobacillus seminis</name>
    <dbReference type="NCBI Taxonomy" id="722"/>
    <lineage>
        <taxon>Bacteria</taxon>
        <taxon>Pseudomonadati</taxon>
        <taxon>Pseudomonadota</taxon>
        <taxon>Gammaproteobacteria</taxon>
        <taxon>Pasteurellales</taxon>
        <taxon>Pasteurellaceae</taxon>
        <taxon>Actinobacillus</taxon>
    </lineage>
</organism>
<dbReference type="GO" id="GO:0005737">
    <property type="term" value="C:cytoplasm"/>
    <property type="evidence" value="ECO:0007669"/>
    <property type="project" value="UniProtKB-UniRule"/>
</dbReference>
<dbReference type="PANTHER" id="PTHR38103">
    <property type="entry name" value="RECOMBINATION-ASSOCIATED PROTEIN RDGC"/>
    <property type="match status" value="1"/>
</dbReference>
<dbReference type="AlphaFoldDB" id="A0A263HF74"/>
<dbReference type="HAMAP" id="MF_00194">
    <property type="entry name" value="RdgC"/>
    <property type="match status" value="1"/>
</dbReference>
<dbReference type="FunCoup" id="A0A263HF74">
    <property type="interactions" value="110"/>
</dbReference>
<dbReference type="Pfam" id="PF04381">
    <property type="entry name" value="RdgC"/>
    <property type="match status" value="1"/>
</dbReference>
<dbReference type="GO" id="GO:0003690">
    <property type="term" value="F:double-stranded DNA binding"/>
    <property type="evidence" value="ECO:0007669"/>
    <property type="project" value="TreeGrafter"/>
</dbReference>
<evidence type="ECO:0000313" key="7">
    <source>
        <dbReference type="EMBL" id="OZN25579.1"/>
    </source>
</evidence>
<evidence type="ECO:0000313" key="10">
    <source>
        <dbReference type="Proteomes" id="UP000254507"/>
    </source>
</evidence>
<gene>
    <name evidence="6 8" type="primary">rdgC</name>
    <name evidence="7" type="ORF">CFY87_03005</name>
    <name evidence="8" type="ORF">NCTC10851_01732</name>
</gene>
<comment type="subcellular location">
    <subcellularLocation>
        <location evidence="1 6">Cytoplasm</location>
        <location evidence="1 6">Nucleoid</location>
    </subcellularLocation>
</comment>
<protein>
    <recommendedName>
        <fullName evidence="3 6">Recombination-associated protein RdgC</fullName>
    </recommendedName>
</protein>
<comment type="function">
    <text evidence="6">May be involved in recombination.</text>
</comment>
<keyword evidence="9" id="KW-1185">Reference proteome</keyword>
<keyword evidence="4 6" id="KW-0963">Cytoplasm</keyword>
<dbReference type="GO" id="GO:0006310">
    <property type="term" value="P:DNA recombination"/>
    <property type="evidence" value="ECO:0007669"/>
    <property type="project" value="UniProtKB-UniRule"/>
</dbReference>
<evidence type="ECO:0000313" key="9">
    <source>
        <dbReference type="Proteomes" id="UP000215738"/>
    </source>
</evidence>
<reference evidence="8 10" key="2">
    <citation type="submission" date="2018-06" db="EMBL/GenBank/DDBJ databases">
        <authorList>
            <consortium name="Pathogen Informatics"/>
            <person name="Doyle S."/>
        </authorList>
    </citation>
    <scope>NUCLEOTIDE SEQUENCE [LARGE SCALE GENOMIC DNA]</scope>
    <source>
        <strain evidence="8 10">NCTC10851</strain>
    </source>
</reference>
<reference evidence="7 9" key="1">
    <citation type="submission" date="2017-07" db="EMBL/GenBank/DDBJ databases">
        <title>Virulence factors identified in Actinobacillus seminis.</title>
        <authorList>
            <person name="Negrete-Abascal E."/>
            <person name="Vaca-Pacheco S."/>
            <person name="Montes-Garcia F."/>
            <person name="Leyto-Gil A.M."/>
            <person name="Fragoso-Garcia E."/>
            <person name="Carvente-Garcia R."/>
            <person name="Perez-Agueros S."/>
            <person name="Castelan-Sanchez H.G."/>
            <person name="Garcia-Molina A."/>
            <person name="Villamar T.E."/>
            <person name="Vazquez-Cruz C."/>
        </authorList>
    </citation>
    <scope>NUCLEOTIDE SEQUENCE [LARGE SCALE GENOMIC DNA]</scope>
    <source>
        <strain evidence="7 9">ATCC 15768</strain>
    </source>
</reference>
<dbReference type="EMBL" id="NLFK01000002">
    <property type="protein sequence ID" value="OZN25579.1"/>
    <property type="molecule type" value="Genomic_DNA"/>
</dbReference>
<evidence type="ECO:0000313" key="8">
    <source>
        <dbReference type="EMBL" id="SUU37768.1"/>
    </source>
</evidence>
<evidence type="ECO:0000256" key="5">
    <source>
        <dbReference type="ARBA" id="ARBA00023172"/>
    </source>
</evidence>
<dbReference type="InParanoid" id="A0A263HF74"/>
<dbReference type="InterPro" id="IPR007476">
    <property type="entry name" value="RdgC"/>
</dbReference>
<dbReference type="GO" id="GO:0043590">
    <property type="term" value="C:bacterial nucleoid"/>
    <property type="evidence" value="ECO:0007669"/>
    <property type="project" value="TreeGrafter"/>
</dbReference>
<dbReference type="NCBIfam" id="NF001464">
    <property type="entry name" value="PRK00321.1-5"/>
    <property type="match status" value="1"/>
</dbReference>
<dbReference type="EMBL" id="UFSB01000001">
    <property type="protein sequence ID" value="SUU37768.1"/>
    <property type="molecule type" value="Genomic_DNA"/>
</dbReference>
<name>A0A263HF74_9PAST</name>
<evidence type="ECO:0000256" key="1">
    <source>
        <dbReference type="ARBA" id="ARBA00004453"/>
    </source>
</evidence>
<sequence>MIWFKNIMAYRLTKKWEWTDEQLQTQLMSCQFHPCGQSDMRKFGWKAPLKNSALLYFSNNKQILLVAHKEEKMLPVQVVKRELDQRIAELEAKENRNLKKVEKQALKDDVIATLLPRAFSKEQQTALWIDTENQLVYVDAASSKRAEDVLGLLRKSLGSLPVVPLVFANEPSLVMSDWITHNHMPQWLTLLEEAELRGSQDSAVIRCKQQDVESEEILSLLQAGKYISKLALDWDEHLRFVLQEDCTLKRLKFADQIREQNEDILKEDVAQRFDADFILMTGILAKLIDNLLEVFGGEKVRL</sequence>
<dbReference type="GO" id="GO:0000018">
    <property type="term" value="P:regulation of DNA recombination"/>
    <property type="evidence" value="ECO:0007669"/>
    <property type="project" value="TreeGrafter"/>
</dbReference>
<keyword evidence="5 6" id="KW-0233">DNA recombination</keyword>
<dbReference type="RefSeq" id="WP_094945814.1">
    <property type="nucleotide sequence ID" value="NZ_JBMHIA010000008.1"/>
</dbReference>
<evidence type="ECO:0000256" key="4">
    <source>
        <dbReference type="ARBA" id="ARBA00022490"/>
    </source>
</evidence>
<dbReference type="PANTHER" id="PTHR38103:SF1">
    <property type="entry name" value="RECOMBINATION-ASSOCIATED PROTEIN RDGC"/>
    <property type="match status" value="1"/>
</dbReference>
<evidence type="ECO:0000256" key="2">
    <source>
        <dbReference type="ARBA" id="ARBA00008657"/>
    </source>
</evidence>
<proteinExistence type="inferred from homology"/>
<dbReference type="Proteomes" id="UP000215738">
    <property type="component" value="Unassembled WGS sequence"/>
</dbReference>
<evidence type="ECO:0000256" key="3">
    <source>
        <dbReference type="ARBA" id="ARBA00022296"/>
    </source>
</evidence>
<evidence type="ECO:0000256" key="6">
    <source>
        <dbReference type="HAMAP-Rule" id="MF_00194"/>
    </source>
</evidence>
<dbReference type="NCBIfam" id="NF001462">
    <property type="entry name" value="PRK00321.1-3"/>
    <property type="match status" value="1"/>
</dbReference>
<comment type="similarity">
    <text evidence="2 6">Belongs to the RdgC family.</text>
</comment>
<dbReference type="Proteomes" id="UP000254507">
    <property type="component" value="Unassembled WGS sequence"/>
</dbReference>
<dbReference type="OrthoDB" id="5290530at2"/>
<accession>A0A263HF74</accession>